<dbReference type="EMBL" id="BPLR01017678">
    <property type="protein sequence ID" value="GIY93552.1"/>
    <property type="molecule type" value="Genomic_DNA"/>
</dbReference>
<gene>
    <name evidence="1" type="ORF">CEXT_279381</name>
</gene>
<reference evidence="1 2" key="1">
    <citation type="submission" date="2021-06" db="EMBL/GenBank/DDBJ databases">
        <title>Caerostris extrusa draft genome.</title>
        <authorList>
            <person name="Kono N."/>
            <person name="Arakawa K."/>
        </authorList>
    </citation>
    <scope>NUCLEOTIDE SEQUENCE [LARGE SCALE GENOMIC DNA]</scope>
</reference>
<dbReference type="Proteomes" id="UP001054945">
    <property type="component" value="Unassembled WGS sequence"/>
</dbReference>
<protein>
    <submittedName>
        <fullName evidence="1">Uncharacterized protein</fullName>
    </submittedName>
</protein>
<organism evidence="1 2">
    <name type="scientific">Caerostris extrusa</name>
    <name type="common">Bark spider</name>
    <name type="synonym">Caerostris bankana</name>
    <dbReference type="NCBI Taxonomy" id="172846"/>
    <lineage>
        <taxon>Eukaryota</taxon>
        <taxon>Metazoa</taxon>
        <taxon>Ecdysozoa</taxon>
        <taxon>Arthropoda</taxon>
        <taxon>Chelicerata</taxon>
        <taxon>Arachnida</taxon>
        <taxon>Araneae</taxon>
        <taxon>Araneomorphae</taxon>
        <taxon>Entelegynae</taxon>
        <taxon>Araneoidea</taxon>
        <taxon>Araneidae</taxon>
        <taxon>Caerostris</taxon>
    </lineage>
</organism>
<accession>A0AAV4XES0</accession>
<proteinExistence type="predicted"/>
<comment type="caution">
    <text evidence="1">The sequence shown here is derived from an EMBL/GenBank/DDBJ whole genome shotgun (WGS) entry which is preliminary data.</text>
</comment>
<evidence type="ECO:0000313" key="1">
    <source>
        <dbReference type="EMBL" id="GIY93552.1"/>
    </source>
</evidence>
<dbReference type="AlphaFoldDB" id="A0AAV4XES0"/>
<evidence type="ECO:0000313" key="2">
    <source>
        <dbReference type="Proteomes" id="UP001054945"/>
    </source>
</evidence>
<keyword evidence="2" id="KW-1185">Reference proteome</keyword>
<name>A0AAV4XES0_CAEEX</name>
<sequence>MAPKIRVNDKLPLFRFLEVVWNSEKEPPIIWGSGGPERVAINRIIIRDFANSSRTINVTLTLCPINKKKLSHLPSSNASPGPDS</sequence>